<evidence type="ECO:0000313" key="2">
    <source>
        <dbReference type="EMBL" id="KAF6016770.1"/>
    </source>
</evidence>
<feature type="signal peptide" evidence="1">
    <location>
        <begin position="1"/>
        <end position="16"/>
    </location>
</feature>
<evidence type="ECO:0000313" key="3">
    <source>
        <dbReference type="Proteomes" id="UP000593567"/>
    </source>
</evidence>
<accession>A0A7J7ISA4</accession>
<name>A0A7J7ISA4_BUGNE</name>
<protein>
    <submittedName>
        <fullName evidence="2">Uncharacterized protein</fullName>
    </submittedName>
</protein>
<evidence type="ECO:0000256" key="1">
    <source>
        <dbReference type="SAM" id="SignalP"/>
    </source>
</evidence>
<proteinExistence type="predicted"/>
<organism evidence="2 3">
    <name type="scientific">Bugula neritina</name>
    <name type="common">Brown bryozoan</name>
    <name type="synonym">Sertularia neritina</name>
    <dbReference type="NCBI Taxonomy" id="10212"/>
    <lineage>
        <taxon>Eukaryota</taxon>
        <taxon>Metazoa</taxon>
        <taxon>Spiralia</taxon>
        <taxon>Lophotrochozoa</taxon>
        <taxon>Bryozoa</taxon>
        <taxon>Gymnolaemata</taxon>
        <taxon>Cheilostomatida</taxon>
        <taxon>Flustrina</taxon>
        <taxon>Buguloidea</taxon>
        <taxon>Bugulidae</taxon>
        <taxon>Bugula</taxon>
    </lineage>
</organism>
<dbReference type="AlphaFoldDB" id="A0A7J7ISA4"/>
<sequence>MKIAVLLCLAVAMVSAIDLRMCLRNCRMNDHYCKYMGSPGQMGNFCMQKNNECQVGCIVCMDICKQQAQKCNQKCDDAFYRLFLQNPMMEYVYPEMEAEDWTVKKQVSLYSQCMKSSYATELAIG</sequence>
<comment type="caution">
    <text evidence="2">The sequence shown here is derived from an EMBL/GenBank/DDBJ whole genome shotgun (WGS) entry which is preliminary data.</text>
</comment>
<dbReference type="EMBL" id="VXIV02003469">
    <property type="protein sequence ID" value="KAF6016770.1"/>
    <property type="molecule type" value="Genomic_DNA"/>
</dbReference>
<gene>
    <name evidence="2" type="ORF">EB796_024923</name>
</gene>
<feature type="chain" id="PRO_5029739712" evidence="1">
    <location>
        <begin position="17"/>
        <end position="125"/>
    </location>
</feature>
<keyword evidence="1" id="KW-0732">Signal</keyword>
<keyword evidence="3" id="KW-1185">Reference proteome</keyword>
<reference evidence="2" key="1">
    <citation type="submission" date="2020-06" db="EMBL/GenBank/DDBJ databases">
        <title>Draft genome of Bugula neritina, a colonial animal packing powerful symbionts and potential medicines.</title>
        <authorList>
            <person name="Rayko M."/>
        </authorList>
    </citation>
    <scope>NUCLEOTIDE SEQUENCE [LARGE SCALE GENOMIC DNA]</scope>
    <source>
        <strain evidence="2">Kwan_BN1</strain>
    </source>
</reference>
<dbReference type="Proteomes" id="UP000593567">
    <property type="component" value="Unassembled WGS sequence"/>
</dbReference>